<dbReference type="Proteomes" id="UP001148629">
    <property type="component" value="Unassembled WGS sequence"/>
</dbReference>
<accession>A0ACC1SE09</accession>
<keyword evidence="2" id="KW-1185">Reference proteome</keyword>
<sequence>MSDTPEAPVEKKAEKPYVEEYPDANDGRKKASAEPRKRPPRRRRATETQADRPFRQHVLHGSFDDSYVNDLGGSRYMGPAGEIPPFQPFGDGGSFIPPFNLDAQPQSTEYPFSSYQATQIPSSLHAAVWTDHPNYQPPVGGLPGSPFPASFPPRGPYFPLNGQPQSAVGISSPDGYYTGNEYHPSSRPFPQYTGPSARPPRPKAVPWTSGFAPEPMPRKPKPVAVTRQHKKERPAPAKKKEEAVIHKESKRELDRLRRRVDNVEDKFVEELRRQYLKDAETGSTPERLLLDWVRSSSTFSRPVPHETRSWDERRPGDYDQILDEIIRFLDGKRSQGSRGSVRETLEDLRRNKLELERRTVSEPRADPDFRAEVEAIVWDILKHLRIEEAGDEGPSTRYPTQLSIRDRAESLRRSRGLSSIAPSTAHVAVASSSKRPESLRYALAQRSSKDAAQLYMQQKQKAEAYEKELSLTRPRAQRAYTDDATSTAPTLRSRLGEPSAYKKNGFVFIKGGRMEPVIQEEDDEEEELDREADRIGLRRHRHHGNNPRHEEDFGPDEPEHMIPSRKQSHNPFASRTRSKSRPPPEVPDPPSYPS</sequence>
<dbReference type="EMBL" id="JANRMS010000559">
    <property type="protein sequence ID" value="KAJ3537792.1"/>
    <property type="molecule type" value="Genomic_DNA"/>
</dbReference>
<organism evidence="1 2">
    <name type="scientific">Fusarium decemcellulare</name>
    <dbReference type="NCBI Taxonomy" id="57161"/>
    <lineage>
        <taxon>Eukaryota</taxon>
        <taxon>Fungi</taxon>
        <taxon>Dikarya</taxon>
        <taxon>Ascomycota</taxon>
        <taxon>Pezizomycotina</taxon>
        <taxon>Sordariomycetes</taxon>
        <taxon>Hypocreomycetidae</taxon>
        <taxon>Hypocreales</taxon>
        <taxon>Nectriaceae</taxon>
        <taxon>Fusarium</taxon>
        <taxon>Fusarium decemcellulare species complex</taxon>
    </lineage>
</organism>
<comment type="caution">
    <text evidence="1">The sequence shown here is derived from an EMBL/GenBank/DDBJ whole genome shotgun (WGS) entry which is preliminary data.</text>
</comment>
<name>A0ACC1SE09_9HYPO</name>
<evidence type="ECO:0000313" key="1">
    <source>
        <dbReference type="EMBL" id="KAJ3537792.1"/>
    </source>
</evidence>
<gene>
    <name evidence="1" type="ORF">NM208_g6172</name>
</gene>
<reference evidence="1" key="1">
    <citation type="submission" date="2022-08" db="EMBL/GenBank/DDBJ databases">
        <title>Genome Sequence of Fusarium decemcellulare.</title>
        <authorList>
            <person name="Buettner E."/>
        </authorList>
    </citation>
    <scope>NUCLEOTIDE SEQUENCE</scope>
    <source>
        <strain evidence="1">Babe19</strain>
    </source>
</reference>
<protein>
    <submittedName>
        <fullName evidence="1">Uncharacterized protein</fullName>
    </submittedName>
</protein>
<proteinExistence type="predicted"/>
<evidence type="ECO:0000313" key="2">
    <source>
        <dbReference type="Proteomes" id="UP001148629"/>
    </source>
</evidence>